<evidence type="ECO:0000256" key="1">
    <source>
        <dbReference type="ARBA" id="ARBA00008183"/>
    </source>
</evidence>
<dbReference type="GO" id="GO:0005737">
    <property type="term" value="C:cytoplasm"/>
    <property type="evidence" value="ECO:0007669"/>
    <property type="project" value="UniProtKB-ARBA"/>
</dbReference>
<dbReference type="RefSeq" id="WP_046290020.1">
    <property type="nucleotide sequence ID" value="NZ_CP011253.3"/>
</dbReference>
<dbReference type="SUPFAM" id="SSF55387">
    <property type="entry name" value="Frataxin/Nqo15-like"/>
    <property type="match status" value="1"/>
</dbReference>
<keyword evidence="6" id="KW-1185">Reference proteome</keyword>
<dbReference type="NCBIfam" id="TIGR03421">
    <property type="entry name" value="FeS_CyaY"/>
    <property type="match status" value="1"/>
</dbReference>
<evidence type="ECO:0000256" key="3">
    <source>
        <dbReference type="ARBA" id="ARBA00023004"/>
    </source>
</evidence>
<dbReference type="HOGENOM" id="CLU_080880_3_0_4"/>
<evidence type="ECO:0000256" key="4">
    <source>
        <dbReference type="HAMAP-Rule" id="MF_00142"/>
    </source>
</evidence>
<reference evidence="5" key="1">
    <citation type="submission" date="2016-06" db="EMBL/GenBank/DDBJ databases">
        <title>Pandoraea oxalativorans DSM 23570 Genome Sequencing.</title>
        <authorList>
            <person name="Ee R."/>
            <person name="Lim Y.-L."/>
            <person name="Yong D."/>
            <person name="Yin W.-F."/>
            <person name="Chan K.-G."/>
        </authorList>
    </citation>
    <scope>NUCLEOTIDE SEQUENCE</scope>
    <source>
        <strain evidence="5">DSM 23570</strain>
    </source>
</reference>
<dbReference type="EMBL" id="CP011253">
    <property type="protein sequence ID" value="AKC68597.1"/>
    <property type="molecule type" value="Genomic_DNA"/>
</dbReference>
<dbReference type="Gene3D" id="3.30.920.10">
    <property type="entry name" value="Frataxin/CyaY"/>
    <property type="match status" value="1"/>
</dbReference>
<dbReference type="InterPro" id="IPR047584">
    <property type="entry name" value="CyaY"/>
</dbReference>
<dbReference type="PATRIC" id="fig|573737.6.peg.1326"/>
<evidence type="ECO:0000256" key="2">
    <source>
        <dbReference type="ARBA" id="ARBA00022723"/>
    </source>
</evidence>
<dbReference type="InterPro" id="IPR020895">
    <property type="entry name" value="Frataxin_CS"/>
</dbReference>
<dbReference type="InterPro" id="IPR036524">
    <property type="entry name" value="Frataxin/CyaY_sf"/>
</dbReference>
<dbReference type="OrthoDB" id="285675at2"/>
<keyword evidence="2 4" id="KW-0479">Metal-binding</keyword>
<dbReference type="PANTHER" id="PTHR16821:SF2">
    <property type="entry name" value="FRATAXIN, MITOCHONDRIAL"/>
    <property type="match status" value="1"/>
</dbReference>
<dbReference type="SMART" id="SM01219">
    <property type="entry name" value="Frataxin_Cyay"/>
    <property type="match status" value="1"/>
</dbReference>
<dbReference type="PANTHER" id="PTHR16821">
    <property type="entry name" value="FRATAXIN"/>
    <property type="match status" value="1"/>
</dbReference>
<comment type="function">
    <text evidence="4">Involved in iron-sulfur (Fe-S) cluster assembly. May act as a regulator of Fe-S biogenesis.</text>
</comment>
<keyword evidence="3 4" id="KW-0408">Iron</keyword>
<organism evidence="5 6">
    <name type="scientific">Pandoraea oxalativorans</name>
    <dbReference type="NCBI Taxonomy" id="573737"/>
    <lineage>
        <taxon>Bacteria</taxon>
        <taxon>Pseudomonadati</taxon>
        <taxon>Pseudomonadota</taxon>
        <taxon>Betaproteobacteria</taxon>
        <taxon>Burkholderiales</taxon>
        <taxon>Burkholderiaceae</taxon>
        <taxon>Pandoraea</taxon>
    </lineage>
</organism>
<dbReference type="GO" id="GO:0016226">
    <property type="term" value="P:iron-sulfur cluster assembly"/>
    <property type="evidence" value="ECO:0007669"/>
    <property type="project" value="UniProtKB-UniRule"/>
</dbReference>
<proteinExistence type="inferred from homology"/>
<dbReference type="Pfam" id="PF01491">
    <property type="entry name" value="Frataxin_Cyay"/>
    <property type="match status" value="1"/>
</dbReference>
<dbReference type="GO" id="GO:0008199">
    <property type="term" value="F:ferric iron binding"/>
    <property type="evidence" value="ECO:0007669"/>
    <property type="project" value="InterPro"/>
</dbReference>
<evidence type="ECO:0000313" key="5">
    <source>
        <dbReference type="EMBL" id="AKC68597.1"/>
    </source>
</evidence>
<name>A0A0E3Y997_9BURK</name>
<gene>
    <name evidence="4" type="primary">cyaY</name>
    <name evidence="5" type="ORF">MB84_02715</name>
</gene>
<dbReference type="InterPro" id="IPR002908">
    <property type="entry name" value="Frataxin/CyaY"/>
</dbReference>
<evidence type="ECO:0000313" key="6">
    <source>
        <dbReference type="Proteomes" id="UP000035050"/>
    </source>
</evidence>
<dbReference type="PROSITE" id="PS50810">
    <property type="entry name" value="FRATAXIN_2"/>
    <property type="match status" value="1"/>
</dbReference>
<dbReference type="KEGG" id="pox:MB84_02715"/>
<dbReference type="AlphaFoldDB" id="A0A0E3Y997"/>
<dbReference type="Proteomes" id="UP000035050">
    <property type="component" value="Chromosome"/>
</dbReference>
<sequence length="110" mass="12114">MTESEFLALAEAVLTQVEAAVEAVVDDSDVDIDCERTGNVLTLEFDDGSKIIVNVQTPMSEIWIAARSGGFHFRLKGDKWRDTRDDSELFEALSRFASQQAGETVTLESA</sequence>
<protein>
    <recommendedName>
        <fullName evidence="4">Iron-sulfur cluster assembly protein CyaY</fullName>
    </recommendedName>
</protein>
<accession>A0A0E3Y997</accession>
<dbReference type="PROSITE" id="PS01344">
    <property type="entry name" value="FRATAXIN_1"/>
    <property type="match status" value="1"/>
</dbReference>
<comment type="similarity">
    <text evidence="1 4">Belongs to the frataxin family.</text>
</comment>
<dbReference type="HAMAP" id="MF_00142">
    <property type="entry name" value="CyaY"/>
    <property type="match status" value="1"/>
</dbReference>